<dbReference type="Gene3D" id="3.40.50.300">
    <property type="entry name" value="P-loop containing nucleotide triphosphate hydrolases"/>
    <property type="match status" value="1"/>
</dbReference>
<evidence type="ECO:0000259" key="6">
    <source>
        <dbReference type="PROSITE" id="PS50929"/>
    </source>
</evidence>
<keyword evidence="8" id="KW-1185">Reference proteome</keyword>
<dbReference type="InterPro" id="IPR027417">
    <property type="entry name" value="P-loop_NTPase"/>
</dbReference>
<evidence type="ECO:0000256" key="4">
    <source>
        <dbReference type="ARBA" id="ARBA00023136"/>
    </source>
</evidence>
<reference evidence="7 8" key="1">
    <citation type="submission" date="2023-10" db="EMBL/GenBank/DDBJ databases">
        <title>Complete genome sequence of Shewanella sp. DAU334.</title>
        <authorList>
            <person name="Lee Y.-S."/>
            <person name="Jeong H.-R."/>
            <person name="Hwang E.-J."/>
            <person name="Choi Y.-L."/>
            <person name="Kim G.-D."/>
        </authorList>
    </citation>
    <scope>NUCLEOTIDE SEQUENCE [LARGE SCALE GENOMIC DNA]</scope>
    <source>
        <strain evidence="7 8">DAU334</strain>
    </source>
</reference>
<dbReference type="InterPro" id="IPR039421">
    <property type="entry name" value="Type_1_exporter"/>
</dbReference>
<evidence type="ECO:0000256" key="3">
    <source>
        <dbReference type="ARBA" id="ARBA00022989"/>
    </source>
</evidence>
<dbReference type="InterPro" id="IPR011527">
    <property type="entry name" value="ABC1_TM_dom"/>
</dbReference>
<feature type="transmembrane region" description="Helical" evidence="5">
    <location>
        <begin position="158"/>
        <end position="175"/>
    </location>
</feature>
<dbReference type="SUPFAM" id="SSF52540">
    <property type="entry name" value="P-loop containing nucleoside triphosphate hydrolases"/>
    <property type="match status" value="1"/>
</dbReference>
<dbReference type="Proteomes" id="UP001529491">
    <property type="component" value="Chromosome"/>
</dbReference>
<feature type="transmembrane region" description="Helical" evidence="5">
    <location>
        <begin position="12"/>
        <end position="42"/>
    </location>
</feature>
<dbReference type="InterPro" id="IPR003593">
    <property type="entry name" value="AAA+_ATPase"/>
</dbReference>
<proteinExistence type="predicted"/>
<keyword evidence="3 5" id="KW-1133">Transmembrane helix</keyword>
<keyword evidence="4 5" id="KW-0472">Membrane</keyword>
<dbReference type="PROSITE" id="PS50929">
    <property type="entry name" value="ABC_TM1F"/>
    <property type="match status" value="1"/>
</dbReference>
<feature type="transmembrane region" description="Helical" evidence="5">
    <location>
        <begin position="132"/>
        <end position="152"/>
    </location>
</feature>
<accession>A0ABZ0K4A8</accession>
<dbReference type="RefSeq" id="WP_375087916.1">
    <property type="nucleotide sequence ID" value="NZ_CP136522.1"/>
</dbReference>
<dbReference type="Gene3D" id="1.20.1560.10">
    <property type="entry name" value="ABC transporter type 1, transmembrane domain"/>
    <property type="match status" value="1"/>
</dbReference>
<evidence type="ECO:0000313" key="8">
    <source>
        <dbReference type="Proteomes" id="UP001529491"/>
    </source>
</evidence>
<dbReference type="SMART" id="SM00382">
    <property type="entry name" value="AAA"/>
    <property type="match status" value="1"/>
</dbReference>
<dbReference type="SUPFAM" id="SSF90123">
    <property type="entry name" value="ABC transporter transmembrane region"/>
    <property type="match status" value="1"/>
</dbReference>
<evidence type="ECO:0000313" key="7">
    <source>
        <dbReference type="EMBL" id="WOT06746.1"/>
    </source>
</evidence>
<dbReference type="InterPro" id="IPR036640">
    <property type="entry name" value="ABC1_TM_sf"/>
</dbReference>
<dbReference type="PANTHER" id="PTHR24221">
    <property type="entry name" value="ATP-BINDING CASSETTE SUB-FAMILY B"/>
    <property type="match status" value="1"/>
</dbReference>
<organism evidence="7 8">
    <name type="scientific">Shewanella youngdeokensis</name>
    <dbReference type="NCBI Taxonomy" id="2999068"/>
    <lineage>
        <taxon>Bacteria</taxon>
        <taxon>Pseudomonadati</taxon>
        <taxon>Pseudomonadota</taxon>
        <taxon>Gammaproteobacteria</taxon>
        <taxon>Alteromonadales</taxon>
        <taxon>Shewanellaceae</taxon>
        <taxon>Shewanella</taxon>
    </lineage>
</organism>
<feature type="domain" description="ABC transmembrane type-1" evidence="6">
    <location>
        <begin position="18"/>
        <end position="297"/>
    </location>
</feature>
<dbReference type="Pfam" id="PF00664">
    <property type="entry name" value="ABC_membrane"/>
    <property type="match status" value="1"/>
</dbReference>
<dbReference type="PANTHER" id="PTHR24221:SF654">
    <property type="entry name" value="ATP-BINDING CASSETTE SUB-FAMILY B MEMBER 6"/>
    <property type="match status" value="1"/>
</dbReference>
<sequence length="526" mass="59212">MRMSKLSYLPKLSFSELIFLITSSVLTTILGLVLPFAILIIFDRVIPNQSASTLYYLFAIILFAIILDYKVKNIEESLVSNVGNVFERKLTNQLFKAVCDANPTRFKHLEVGEYLERINTIPNLKSYFSGDLVSSFINIFTCAVTIVILSIININTGIIIGGASLLLFVFSFVAINKKVSLLSTKSTIEGITNSKIIEIVTYPLDIKSRSMEYRVENLMSNMINIREYYNTVFEKQESDYSLVLSLVQQLTLTLVVVNGAISVISTDMSQGVMAAVILLTNRYFGPYQQAMKTMGQWKVNKIYIDRLNDILLMQNTHDVKPLLAQVTNSNPAKTSVEPTTQTCVLPDLIFRGRDINFTKGKITLLKGKSGSGKTELLERIQQQFYRDYGTDKPMVKVDKNSSFIDGSIIDNITCFKPQLHKAAYSLCEALSIKEDIDQLKQGFYTELNGNDANVFSRQVSFLLLVVRALLNNKFVIVIDDFDLVYDERVARALLACLRPRTGAYSFIIVSNKIVNVDSMIETITLD</sequence>
<gene>
    <name evidence="7" type="ORF">RGE70_08350</name>
</gene>
<protein>
    <submittedName>
        <fullName evidence="7">ABC transporter transmembrane domain-containing protein</fullName>
    </submittedName>
</protein>
<evidence type="ECO:0000256" key="2">
    <source>
        <dbReference type="ARBA" id="ARBA00022692"/>
    </source>
</evidence>
<dbReference type="EMBL" id="CP136522">
    <property type="protein sequence ID" value="WOT06746.1"/>
    <property type="molecule type" value="Genomic_DNA"/>
</dbReference>
<name>A0ABZ0K4A8_9GAMM</name>
<evidence type="ECO:0000256" key="5">
    <source>
        <dbReference type="SAM" id="Phobius"/>
    </source>
</evidence>
<feature type="transmembrane region" description="Helical" evidence="5">
    <location>
        <begin position="54"/>
        <end position="71"/>
    </location>
</feature>
<comment type="subcellular location">
    <subcellularLocation>
        <location evidence="1">Cell membrane</location>
        <topology evidence="1">Multi-pass membrane protein</topology>
    </subcellularLocation>
</comment>
<keyword evidence="2 5" id="KW-0812">Transmembrane</keyword>
<evidence type="ECO:0000256" key="1">
    <source>
        <dbReference type="ARBA" id="ARBA00004651"/>
    </source>
</evidence>